<accession>A0A0H3J777</accession>
<reference evidence="3 4" key="3">
    <citation type="journal article" name="Genome Announc.">
        <title>Improved Draft Genome Sequence of Clostridium pasteurianum Strain ATCC 6013 (DSM 525) Using a Hybrid Next-Generation Sequencing Approach.</title>
        <authorList>
            <person name="Pyne M.E."/>
            <person name="Utturkar S."/>
            <person name="Brown S.D."/>
            <person name="Moo-Young M."/>
            <person name="Chung D.A."/>
            <person name="Chou C.P."/>
        </authorList>
    </citation>
    <scope>NUCLEOTIDE SEQUENCE [LARGE SCALE GENOMIC DNA]</scope>
    <source>
        <strain evidence="3 4">ATCC 6013</strain>
    </source>
</reference>
<reference evidence="3" key="2">
    <citation type="submission" date="2015-10" db="EMBL/GenBank/DDBJ databases">
        <title>Improved Draft Genome Sequence of Clostridium pasteurianum Strain ATCC 6013 (DSM 525) Using a Hybrid Next-Generation Sequencing Approach.</title>
        <authorList>
            <person name="Pyne M.E."/>
            <person name="Utturkar S.M."/>
            <person name="Brown S.D."/>
            <person name="Moo-Young M."/>
            <person name="Chung D.A."/>
            <person name="Chou P.C."/>
        </authorList>
    </citation>
    <scope>NUCLEOTIDE SEQUENCE</scope>
    <source>
        <strain evidence="3">ATCC 6013</strain>
    </source>
</reference>
<dbReference type="PATRIC" id="fig|1262449.3.peg.2831"/>
<evidence type="ECO:0000313" key="5">
    <source>
        <dbReference type="Proteomes" id="UP000030905"/>
    </source>
</evidence>
<gene>
    <name evidence="2" type="ORF">CLPA_c07350</name>
    <name evidence="3" type="ORF">CP6013_02415</name>
</gene>
<dbReference type="EMBL" id="JPGY02000001">
    <property type="protein sequence ID" value="KRU13167.1"/>
    <property type="molecule type" value="Genomic_DNA"/>
</dbReference>
<dbReference type="InterPro" id="IPR036165">
    <property type="entry name" value="YefM-like_sf"/>
</dbReference>
<comment type="similarity">
    <text evidence="1">Belongs to the phD/YefM antitoxin family.</text>
</comment>
<name>A0A0H3J777_CLOPA</name>
<dbReference type="RefSeq" id="WP_004455419.1">
    <property type="nucleotide sequence ID" value="NZ_ANZB01000010.1"/>
</dbReference>
<proteinExistence type="inferred from homology"/>
<protein>
    <submittedName>
        <fullName evidence="3">Prevent-host-death protein</fullName>
    </submittedName>
</protein>
<dbReference type="EMBL" id="CP009268">
    <property type="protein sequence ID" value="AJA50823.1"/>
    <property type="molecule type" value="Genomic_DNA"/>
</dbReference>
<evidence type="ECO:0000313" key="4">
    <source>
        <dbReference type="Proteomes" id="UP000028042"/>
    </source>
</evidence>
<dbReference type="Proteomes" id="UP000028042">
    <property type="component" value="Unassembled WGS sequence"/>
</dbReference>
<keyword evidence="5" id="KW-1185">Reference proteome</keyword>
<reference evidence="2 5" key="1">
    <citation type="journal article" date="2015" name="Genome Announc.">
        <title>Complete Genome Sequence of the Nitrogen-Fixing and Solvent-Producing Clostridium pasteurianum DSM 525.</title>
        <authorList>
            <person name="Poehlein A."/>
            <person name="Grosse-Honebrink A."/>
            <person name="Zhang Y."/>
            <person name="Minton N.P."/>
            <person name="Daniel R."/>
        </authorList>
    </citation>
    <scope>NUCLEOTIDE SEQUENCE [LARGE SCALE GENOMIC DNA]</scope>
    <source>
        <strain evidence="2">DSM 525</strain>
        <strain evidence="5">DSM 525 / ATCC 6013</strain>
    </source>
</reference>
<dbReference type="AlphaFoldDB" id="A0A0H3J777"/>
<sequence>MGVAMMDTKPVITKDQIVKSSIISKRLGQYKEKAKENPVYISDNGSIDTVLLSYDYYENMYKRLAELEAKEEEKILSQRIESLNINPSKAVSWKDIRR</sequence>
<dbReference type="eggNOG" id="ENOG5031UX1">
    <property type="taxonomic scope" value="Bacteria"/>
</dbReference>
<evidence type="ECO:0000313" key="3">
    <source>
        <dbReference type="EMBL" id="KRU13167.1"/>
    </source>
</evidence>
<dbReference type="KEGG" id="cpat:CLPA_c07350"/>
<dbReference type="SUPFAM" id="SSF143120">
    <property type="entry name" value="YefM-like"/>
    <property type="match status" value="1"/>
</dbReference>
<evidence type="ECO:0000313" key="2">
    <source>
        <dbReference type="EMBL" id="AJA50823.1"/>
    </source>
</evidence>
<evidence type="ECO:0000256" key="1">
    <source>
        <dbReference type="ARBA" id="ARBA00009981"/>
    </source>
</evidence>
<organism evidence="2 5">
    <name type="scientific">Clostridium pasteurianum DSM 525 = ATCC 6013</name>
    <dbReference type="NCBI Taxonomy" id="1262449"/>
    <lineage>
        <taxon>Bacteria</taxon>
        <taxon>Bacillati</taxon>
        <taxon>Bacillota</taxon>
        <taxon>Clostridia</taxon>
        <taxon>Eubacteriales</taxon>
        <taxon>Clostridiaceae</taxon>
        <taxon>Clostridium</taxon>
    </lineage>
</organism>
<dbReference type="Proteomes" id="UP000030905">
    <property type="component" value="Chromosome"/>
</dbReference>
<dbReference type="KEGG" id="cpae:CPAST_c07350"/>